<evidence type="ECO:0000259" key="1">
    <source>
        <dbReference type="Pfam" id="PF13521"/>
    </source>
</evidence>
<dbReference type="EMBL" id="JBHSGO010000086">
    <property type="protein sequence ID" value="MFC4665666.1"/>
    <property type="molecule type" value="Genomic_DNA"/>
</dbReference>
<dbReference type="InterPro" id="IPR038727">
    <property type="entry name" value="NadR/Ttd14_AAA_dom"/>
</dbReference>
<gene>
    <name evidence="2" type="ORF">ACFO3G_03435</name>
</gene>
<evidence type="ECO:0000313" key="2">
    <source>
        <dbReference type="EMBL" id="MFC4665666.1"/>
    </source>
</evidence>
<dbReference type="RefSeq" id="WP_380078002.1">
    <property type="nucleotide sequence ID" value="NZ_JBHSGO010000086.1"/>
</dbReference>
<comment type="caution">
    <text evidence="2">The sequence shown here is derived from an EMBL/GenBank/DDBJ whole genome shotgun (WGS) entry which is preliminary data.</text>
</comment>
<dbReference type="SUPFAM" id="SSF52540">
    <property type="entry name" value="P-loop containing nucleoside triphosphate hydrolases"/>
    <property type="match status" value="1"/>
</dbReference>
<accession>A0ABV9K6R7</accession>
<keyword evidence="2" id="KW-0547">Nucleotide-binding</keyword>
<protein>
    <submittedName>
        <fullName evidence="2">ATP-binding protein</fullName>
    </submittedName>
</protein>
<proteinExistence type="predicted"/>
<name>A0ABV9K6R7_9PORP</name>
<keyword evidence="3" id="KW-1185">Reference proteome</keyword>
<dbReference type="Gene3D" id="3.40.50.300">
    <property type="entry name" value="P-loop containing nucleotide triphosphate hydrolases"/>
    <property type="match status" value="1"/>
</dbReference>
<evidence type="ECO:0000313" key="3">
    <source>
        <dbReference type="Proteomes" id="UP001596020"/>
    </source>
</evidence>
<reference evidence="3" key="1">
    <citation type="journal article" date="2019" name="Int. J. Syst. Evol. Microbiol.">
        <title>The Global Catalogue of Microorganisms (GCM) 10K type strain sequencing project: providing services to taxonomists for standard genome sequencing and annotation.</title>
        <authorList>
            <consortium name="The Broad Institute Genomics Platform"/>
            <consortium name="The Broad Institute Genome Sequencing Center for Infectious Disease"/>
            <person name="Wu L."/>
            <person name="Ma J."/>
        </authorList>
    </citation>
    <scope>NUCLEOTIDE SEQUENCE [LARGE SCALE GENOMIC DNA]</scope>
    <source>
        <strain evidence="3">CGMCC 4.7357</strain>
    </source>
</reference>
<dbReference type="Proteomes" id="UP001596020">
    <property type="component" value="Unassembled WGS sequence"/>
</dbReference>
<dbReference type="Pfam" id="PF13521">
    <property type="entry name" value="AAA_28"/>
    <property type="match status" value="1"/>
</dbReference>
<feature type="domain" description="NadR/Ttd14 AAA" evidence="1">
    <location>
        <begin position="6"/>
        <end position="171"/>
    </location>
</feature>
<sequence length="188" mass="21359">MNNIIKIVLTGGPCAGKTTAMVRIIEHFTGLGYQVFSLPEVPTMFSTSGVNYLTDNKKFFYQAEKATLKLQLEMEDLYYEMAQECNKPVIIVCDRGTMDISTYLTEDMWMAILNEGGYNEVALRDARYDAVLHMVTAAKGAEEFYTTANNQYRSEGVELARELDDRQIKKLFKNYSENLLSNILQKAS</sequence>
<organism evidence="2 3">
    <name type="scientific">Falsiporphyromonas endometrii</name>
    <dbReference type="NCBI Taxonomy" id="1387297"/>
    <lineage>
        <taxon>Bacteria</taxon>
        <taxon>Pseudomonadati</taxon>
        <taxon>Bacteroidota</taxon>
        <taxon>Bacteroidia</taxon>
        <taxon>Bacteroidales</taxon>
        <taxon>Porphyromonadaceae</taxon>
        <taxon>Falsiporphyromonas</taxon>
    </lineage>
</organism>
<keyword evidence="2" id="KW-0067">ATP-binding</keyword>
<dbReference type="InterPro" id="IPR027417">
    <property type="entry name" value="P-loop_NTPase"/>
</dbReference>
<dbReference type="InterPro" id="IPR053227">
    <property type="entry name" value="TRPL-trafficking_regulator"/>
</dbReference>
<dbReference type="PANTHER" id="PTHR34932">
    <property type="entry name" value="TRPL TRANSLOCATION DEFECT PROTEIN 14"/>
    <property type="match status" value="1"/>
</dbReference>
<dbReference type="GO" id="GO:0005524">
    <property type="term" value="F:ATP binding"/>
    <property type="evidence" value="ECO:0007669"/>
    <property type="project" value="UniProtKB-KW"/>
</dbReference>
<dbReference type="PANTHER" id="PTHR34932:SF1">
    <property type="entry name" value="TRPL TRANSLOCATION DEFECT PROTEIN 14"/>
    <property type="match status" value="1"/>
</dbReference>